<evidence type="ECO:0000313" key="9">
    <source>
        <dbReference type="EMBL" id="GCE26047.1"/>
    </source>
</evidence>
<proteinExistence type="inferred from homology"/>
<dbReference type="InterPro" id="IPR051311">
    <property type="entry name" value="DedA_domain"/>
</dbReference>
<dbReference type="Pfam" id="PF09335">
    <property type="entry name" value="VTT_dom"/>
    <property type="match status" value="1"/>
</dbReference>
<feature type="transmembrane region" description="Helical" evidence="7">
    <location>
        <begin position="112"/>
        <end position="132"/>
    </location>
</feature>
<evidence type="ECO:0000256" key="2">
    <source>
        <dbReference type="ARBA" id="ARBA00010792"/>
    </source>
</evidence>
<dbReference type="GO" id="GO:0005886">
    <property type="term" value="C:plasma membrane"/>
    <property type="evidence" value="ECO:0007669"/>
    <property type="project" value="UniProtKB-SubCell"/>
</dbReference>
<dbReference type="EMBL" id="BIFT01000001">
    <property type="protein sequence ID" value="GCE26047.1"/>
    <property type="molecule type" value="Genomic_DNA"/>
</dbReference>
<keyword evidence="4 7" id="KW-0812">Transmembrane</keyword>
<evidence type="ECO:0000256" key="1">
    <source>
        <dbReference type="ARBA" id="ARBA00004651"/>
    </source>
</evidence>
<dbReference type="PANTHER" id="PTHR42709:SF6">
    <property type="entry name" value="UNDECAPRENYL PHOSPHATE TRANSPORTER A"/>
    <property type="match status" value="1"/>
</dbReference>
<accession>A0A402B415</accession>
<dbReference type="AlphaFoldDB" id="A0A402B415"/>
<feature type="domain" description="VTT" evidence="8">
    <location>
        <begin position="34"/>
        <end position="156"/>
    </location>
</feature>
<comment type="similarity">
    <text evidence="2">Belongs to the DedA family.</text>
</comment>
<keyword evidence="6 7" id="KW-0472">Membrane</keyword>
<dbReference type="OrthoDB" id="162303at2"/>
<feature type="transmembrane region" description="Helical" evidence="7">
    <location>
        <begin position="15"/>
        <end position="41"/>
    </location>
</feature>
<sequence>MNTLVPLLLSWLQLYGYPVLWICICIAAVGAPLPIGLLLLAAGAFAALGDFNLALLFITALSASVSGDSLGYFIGRKVGTRVIAWLSQTRRIRFLSPKVIARSQEYFQRRGIWAIFLTRCLLPALGGTTNILAGAESFPYRKFLLADILGEALGIAPPLILGFIFGASWEAVGDVLTTISILTAILLIAGYLVVLLLRTFHRMRTGRSETTAATSTKPEEFQMASSELTITTKKLQQGTESENDSISCHFKKGSNV</sequence>
<dbReference type="PANTHER" id="PTHR42709">
    <property type="entry name" value="ALKALINE PHOSPHATASE LIKE PROTEIN"/>
    <property type="match status" value="1"/>
</dbReference>
<gene>
    <name evidence="9" type="ORF">KDA_15310</name>
</gene>
<keyword evidence="3" id="KW-1003">Cell membrane</keyword>
<keyword evidence="5 7" id="KW-1133">Transmembrane helix</keyword>
<feature type="transmembrane region" description="Helical" evidence="7">
    <location>
        <begin position="175"/>
        <end position="197"/>
    </location>
</feature>
<dbReference type="InterPro" id="IPR032816">
    <property type="entry name" value="VTT_dom"/>
</dbReference>
<protein>
    <recommendedName>
        <fullName evidence="8">VTT domain-containing protein</fullName>
    </recommendedName>
</protein>
<evidence type="ECO:0000256" key="4">
    <source>
        <dbReference type="ARBA" id="ARBA00022692"/>
    </source>
</evidence>
<evidence type="ECO:0000256" key="7">
    <source>
        <dbReference type="SAM" id="Phobius"/>
    </source>
</evidence>
<evidence type="ECO:0000259" key="8">
    <source>
        <dbReference type="Pfam" id="PF09335"/>
    </source>
</evidence>
<name>A0A402B415_9CHLR</name>
<evidence type="ECO:0000256" key="5">
    <source>
        <dbReference type="ARBA" id="ARBA00022989"/>
    </source>
</evidence>
<keyword evidence="10" id="KW-1185">Reference proteome</keyword>
<comment type="subcellular location">
    <subcellularLocation>
        <location evidence="1">Cell membrane</location>
        <topology evidence="1">Multi-pass membrane protein</topology>
    </subcellularLocation>
</comment>
<feature type="transmembrane region" description="Helical" evidence="7">
    <location>
        <begin position="144"/>
        <end position="169"/>
    </location>
</feature>
<evidence type="ECO:0000313" key="10">
    <source>
        <dbReference type="Proteomes" id="UP000287171"/>
    </source>
</evidence>
<evidence type="ECO:0000256" key="3">
    <source>
        <dbReference type="ARBA" id="ARBA00022475"/>
    </source>
</evidence>
<comment type="caution">
    <text evidence="9">The sequence shown here is derived from an EMBL/GenBank/DDBJ whole genome shotgun (WGS) entry which is preliminary data.</text>
</comment>
<dbReference type="RefSeq" id="WP_126626558.1">
    <property type="nucleotide sequence ID" value="NZ_BIFT01000001.1"/>
</dbReference>
<dbReference type="Proteomes" id="UP000287171">
    <property type="component" value="Unassembled WGS sequence"/>
</dbReference>
<feature type="transmembrane region" description="Helical" evidence="7">
    <location>
        <begin position="53"/>
        <end position="74"/>
    </location>
</feature>
<evidence type="ECO:0000256" key="6">
    <source>
        <dbReference type="ARBA" id="ARBA00023136"/>
    </source>
</evidence>
<reference evidence="10" key="1">
    <citation type="submission" date="2018-12" db="EMBL/GenBank/DDBJ databases">
        <title>Tengunoibacter tsumagoiensis gen. nov., sp. nov., Dictyobacter kobayashii sp. nov., D. alpinus sp. nov., and D. joshuensis sp. nov. and description of Dictyobacteraceae fam. nov. within the order Ktedonobacterales isolated from Tengu-no-mugimeshi.</title>
        <authorList>
            <person name="Wang C.M."/>
            <person name="Zheng Y."/>
            <person name="Sakai Y."/>
            <person name="Toyoda A."/>
            <person name="Minakuchi Y."/>
            <person name="Abe K."/>
            <person name="Yokota A."/>
            <person name="Yabe S."/>
        </authorList>
    </citation>
    <scope>NUCLEOTIDE SEQUENCE [LARGE SCALE GENOMIC DNA]</scope>
    <source>
        <strain evidence="10">Uno16</strain>
    </source>
</reference>
<organism evidence="9 10">
    <name type="scientific">Dictyobacter alpinus</name>
    <dbReference type="NCBI Taxonomy" id="2014873"/>
    <lineage>
        <taxon>Bacteria</taxon>
        <taxon>Bacillati</taxon>
        <taxon>Chloroflexota</taxon>
        <taxon>Ktedonobacteria</taxon>
        <taxon>Ktedonobacterales</taxon>
        <taxon>Dictyobacteraceae</taxon>
        <taxon>Dictyobacter</taxon>
    </lineage>
</organism>